<accession>A0A402BA00</accession>
<keyword evidence="1" id="KW-0175">Coiled coil</keyword>
<gene>
    <name evidence="2" type="ORF">KDA_36140</name>
</gene>
<organism evidence="2 3">
    <name type="scientific">Dictyobacter alpinus</name>
    <dbReference type="NCBI Taxonomy" id="2014873"/>
    <lineage>
        <taxon>Bacteria</taxon>
        <taxon>Bacillati</taxon>
        <taxon>Chloroflexota</taxon>
        <taxon>Ktedonobacteria</taxon>
        <taxon>Ktedonobacterales</taxon>
        <taxon>Dictyobacteraceae</taxon>
        <taxon>Dictyobacter</taxon>
    </lineage>
</organism>
<dbReference type="Proteomes" id="UP000287171">
    <property type="component" value="Unassembled WGS sequence"/>
</dbReference>
<dbReference type="RefSeq" id="WP_126628384.1">
    <property type="nucleotide sequence ID" value="NZ_BIFT01000001.1"/>
</dbReference>
<evidence type="ECO:0000313" key="2">
    <source>
        <dbReference type="EMBL" id="GCE28130.1"/>
    </source>
</evidence>
<sequence length="78" mass="9251">MNSQNENAADVLMRSYFEKLQQDVRVLRAEVERIEQQLALIQNNPGEIHRLPYRKIIDQALQTYHHAEAFKEVFNNRA</sequence>
<evidence type="ECO:0000313" key="3">
    <source>
        <dbReference type="Proteomes" id="UP000287171"/>
    </source>
</evidence>
<keyword evidence="3" id="KW-1185">Reference proteome</keyword>
<name>A0A402BA00_9CHLR</name>
<dbReference type="AlphaFoldDB" id="A0A402BA00"/>
<evidence type="ECO:0000256" key="1">
    <source>
        <dbReference type="SAM" id="Coils"/>
    </source>
</evidence>
<reference evidence="3" key="1">
    <citation type="submission" date="2018-12" db="EMBL/GenBank/DDBJ databases">
        <title>Tengunoibacter tsumagoiensis gen. nov., sp. nov., Dictyobacter kobayashii sp. nov., D. alpinus sp. nov., and D. joshuensis sp. nov. and description of Dictyobacteraceae fam. nov. within the order Ktedonobacterales isolated from Tengu-no-mugimeshi.</title>
        <authorList>
            <person name="Wang C.M."/>
            <person name="Zheng Y."/>
            <person name="Sakai Y."/>
            <person name="Toyoda A."/>
            <person name="Minakuchi Y."/>
            <person name="Abe K."/>
            <person name="Yokota A."/>
            <person name="Yabe S."/>
        </authorList>
    </citation>
    <scope>NUCLEOTIDE SEQUENCE [LARGE SCALE GENOMIC DNA]</scope>
    <source>
        <strain evidence="3">Uno16</strain>
    </source>
</reference>
<comment type="caution">
    <text evidence="2">The sequence shown here is derived from an EMBL/GenBank/DDBJ whole genome shotgun (WGS) entry which is preliminary data.</text>
</comment>
<dbReference type="EMBL" id="BIFT01000001">
    <property type="protein sequence ID" value="GCE28130.1"/>
    <property type="molecule type" value="Genomic_DNA"/>
</dbReference>
<protein>
    <submittedName>
        <fullName evidence="2">Uncharacterized protein</fullName>
    </submittedName>
</protein>
<feature type="coiled-coil region" evidence="1">
    <location>
        <begin position="17"/>
        <end position="44"/>
    </location>
</feature>
<proteinExistence type="predicted"/>